<feature type="transmembrane region" description="Helical" evidence="5">
    <location>
        <begin position="12"/>
        <end position="32"/>
    </location>
</feature>
<feature type="transmembrane region" description="Helical" evidence="5">
    <location>
        <begin position="39"/>
        <end position="58"/>
    </location>
</feature>
<dbReference type="AlphaFoldDB" id="A0A8B8D3I2"/>
<comment type="subcellular location">
    <subcellularLocation>
        <location evidence="1">Membrane</location>
        <topology evidence="1">Multi-pass membrane protein</topology>
    </subcellularLocation>
</comment>
<keyword evidence="6" id="KW-1185">Reference proteome</keyword>
<keyword evidence="3 5" id="KW-1133">Transmembrane helix</keyword>
<dbReference type="KEGG" id="cvn:111124121"/>
<evidence type="ECO:0000256" key="2">
    <source>
        <dbReference type="ARBA" id="ARBA00022692"/>
    </source>
</evidence>
<organism evidence="6 7">
    <name type="scientific">Crassostrea virginica</name>
    <name type="common">Eastern oyster</name>
    <dbReference type="NCBI Taxonomy" id="6565"/>
    <lineage>
        <taxon>Eukaryota</taxon>
        <taxon>Metazoa</taxon>
        <taxon>Spiralia</taxon>
        <taxon>Lophotrochozoa</taxon>
        <taxon>Mollusca</taxon>
        <taxon>Bivalvia</taxon>
        <taxon>Autobranchia</taxon>
        <taxon>Pteriomorphia</taxon>
        <taxon>Ostreida</taxon>
        <taxon>Ostreoidea</taxon>
        <taxon>Ostreidae</taxon>
        <taxon>Crassostrea</taxon>
    </lineage>
</organism>
<gene>
    <name evidence="7" type="primary">LOC111124121</name>
</gene>
<proteinExistence type="predicted"/>
<evidence type="ECO:0000256" key="5">
    <source>
        <dbReference type="SAM" id="Phobius"/>
    </source>
</evidence>
<dbReference type="RefSeq" id="XP_022322692.1">
    <property type="nucleotide sequence ID" value="XM_022466984.1"/>
</dbReference>
<dbReference type="Proteomes" id="UP000694844">
    <property type="component" value="Chromosome 3"/>
</dbReference>
<evidence type="ECO:0000256" key="4">
    <source>
        <dbReference type="ARBA" id="ARBA00023136"/>
    </source>
</evidence>
<reference evidence="7" key="1">
    <citation type="submission" date="2025-08" db="UniProtKB">
        <authorList>
            <consortium name="RefSeq"/>
        </authorList>
    </citation>
    <scope>IDENTIFICATION</scope>
    <source>
        <tissue evidence="7">Whole sample</tissue>
    </source>
</reference>
<evidence type="ECO:0000256" key="3">
    <source>
        <dbReference type="ARBA" id="ARBA00022989"/>
    </source>
</evidence>
<feature type="transmembrane region" description="Helical" evidence="5">
    <location>
        <begin position="95"/>
        <end position="117"/>
    </location>
</feature>
<dbReference type="GO" id="GO:0016020">
    <property type="term" value="C:membrane"/>
    <property type="evidence" value="ECO:0007669"/>
    <property type="project" value="UniProtKB-SubCell"/>
</dbReference>
<dbReference type="GeneID" id="111124121"/>
<evidence type="ECO:0000256" key="1">
    <source>
        <dbReference type="ARBA" id="ARBA00004141"/>
    </source>
</evidence>
<dbReference type="OrthoDB" id="6134317at2759"/>
<accession>A0A8B8D3I2</accession>
<dbReference type="PANTHER" id="PTHR19282">
    <property type="entry name" value="TETRASPANIN"/>
    <property type="match status" value="1"/>
</dbReference>
<evidence type="ECO:0000313" key="7">
    <source>
        <dbReference type="RefSeq" id="XP_022322692.1"/>
    </source>
</evidence>
<name>A0A8B8D3I2_CRAVI</name>
<dbReference type="Pfam" id="PF00335">
    <property type="entry name" value="Tetraspanin"/>
    <property type="match status" value="1"/>
</dbReference>
<dbReference type="PRINTS" id="PR00259">
    <property type="entry name" value="TMFOUR"/>
</dbReference>
<keyword evidence="4 5" id="KW-0472">Membrane</keyword>
<protein>
    <submittedName>
        <fullName evidence="7">Uncharacterized protein LOC111124121</fullName>
    </submittedName>
</protein>
<feature type="transmembrane region" description="Helical" evidence="5">
    <location>
        <begin position="64"/>
        <end position="88"/>
    </location>
</feature>
<keyword evidence="2 5" id="KW-0812">Transmembrane</keyword>
<sequence length="277" mass="29972">MAIGCCVEAGKTLFILINIVYFTQGINLLVVGAAIKINIIPVDVFSLLNTLQIVGLALGNILDIIYILIIVMGSLMTLSAIMGMCGAFCESKCCITIYLILLVVMLCAMIPVAVLWFNITEVFTLDTKIRLLRNLLHGNMITDSLKTFGDVISTGINPSSLTFGCCDTEPVADTRGSFEQTPWCVLSGNCQQAHLPKTCCHGPKLFNIEILPSVTCPTSEEINTLDVKGCFDELEKLIQMYSKSIFGNSVAVMSTQVVAIVLAGVLCQHIGREALPI</sequence>
<dbReference type="InterPro" id="IPR018499">
    <property type="entry name" value="Tetraspanin/Peripherin"/>
</dbReference>
<feature type="transmembrane region" description="Helical" evidence="5">
    <location>
        <begin position="245"/>
        <end position="267"/>
    </location>
</feature>
<evidence type="ECO:0000313" key="6">
    <source>
        <dbReference type="Proteomes" id="UP000694844"/>
    </source>
</evidence>